<feature type="signal peptide" evidence="2">
    <location>
        <begin position="1"/>
        <end position="22"/>
    </location>
</feature>
<dbReference type="CDD" id="cd01837">
    <property type="entry name" value="SGNH_plant_lipase_like"/>
    <property type="match status" value="1"/>
</dbReference>
<keyword evidence="2" id="KW-0732">Signal</keyword>
<evidence type="ECO:0000313" key="3">
    <source>
        <dbReference type="EMBL" id="KAK6917647.1"/>
    </source>
</evidence>
<dbReference type="InterPro" id="IPR035669">
    <property type="entry name" value="SGNH_plant_lipase-like"/>
</dbReference>
<dbReference type="Proteomes" id="UP001370490">
    <property type="component" value="Unassembled WGS sequence"/>
</dbReference>
<sequence length="356" mass="40255">MASSYRTSLAVLLFLMSTTSTCITLIAQCHETGKPRPMNNTISAIYVFGDSTVDPGNNDYIDTLFKANWYPYGKDFIHQIPTGRFTNGKLATDFIASYVGVKEYIPAYLDPTIKLEDMITGVAFASAASGYDPLTAAISNVIHMPKQLDHFKAMKAKLEQANGKERTQEHISKAVFIVSAGTNDFVINYYGLPLRRSQFSVLDYQNLLLQQANELYQGLWDEGARRIAVIGLPPMGCVPAVITLMGPKANFRHDKCEEEYNNVAQAYNKKLQSELNNLQEKWAYSGTRIFYVDIYYSLNNIIRSYTKYASFLCNPHSPLCADASKYVFYDSIHPTERTYYEMFRSLIPIINNVIKN</sequence>
<organism evidence="3 4">
    <name type="scientific">Dillenia turbinata</name>
    <dbReference type="NCBI Taxonomy" id="194707"/>
    <lineage>
        <taxon>Eukaryota</taxon>
        <taxon>Viridiplantae</taxon>
        <taxon>Streptophyta</taxon>
        <taxon>Embryophyta</taxon>
        <taxon>Tracheophyta</taxon>
        <taxon>Spermatophyta</taxon>
        <taxon>Magnoliopsida</taxon>
        <taxon>eudicotyledons</taxon>
        <taxon>Gunneridae</taxon>
        <taxon>Pentapetalae</taxon>
        <taxon>Dilleniales</taxon>
        <taxon>Dilleniaceae</taxon>
        <taxon>Dillenia</taxon>
    </lineage>
</organism>
<dbReference type="PANTHER" id="PTHR45642:SF3">
    <property type="entry name" value="OS09G0540400 PROTEIN"/>
    <property type="match status" value="1"/>
</dbReference>
<protein>
    <submittedName>
        <fullName evidence="3">GDSL lipase/esterase</fullName>
    </submittedName>
</protein>
<dbReference type="InterPro" id="IPR001087">
    <property type="entry name" value="GDSL"/>
</dbReference>
<keyword evidence="4" id="KW-1185">Reference proteome</keyword>
<proteinExistence type="inferred from homology"/>
<dbReference type="InterPro" id="IPR050592">
    <property type="entry name" value="GDSL_lipolytic_enzyme"/>
</dbReference>
<dbReference type="InterPro" id="IPR036514">
    <property type="entry name" value="SGNH_hydro_sf"/>
</dbReference>
<dbReference type="AlphaFoldDB" id="A0AAN8UVQ4"/>
<dbReference type="Pfam" id="PF00657">
    <property type="entry name" value="Lipase_GDSL"/>
    <property type="match status" value="1"/>
</dbReference>
<reference evidence="3 4" key="1">
    <citation type="submission" date="2023-12" db="EMBL/GenBank/DDBJ databases">
        <title>A high-quality genome assembly for Dillenia turbinata (Dilleniales).</title>
        <authorList>
            <person name="Chanderbali A."/>
        </authorList>
    </citation>
    <scope>NUCLEOTIDE SEQUENCE [LARGE SCALE GENOMIC DNA]</scope>
    <source>
        <strain evidence="3">LSX21</strain>
        <tissue evidence="3">Leaf</tissue>
    </source>
</reference>
<evidence type="ECO:0000256" key="1">
    <source>
        <dbReference type="ARBA" id="ARBA00008668"/>
    </source>
</evidence>
<dbReference type="PANTHER" id="PTHR45642">
    <property type="entry name" value="GDSL ESTERASE/LIPASE EXL3"/>
    <property type="match status" value="1"/>
</dbReference>
<gene>
    <name evidence="3" type="ORF">RJ641_018398</name>
</gene>
<dbReference type="GO" id="GO:0016788">
    <property type="term" value="F:hydrolase activity, acting on ester bonds"/>
    <property type="evidence" value="ECO:0007669"/>
    <property type="project" value="InterPro"/>
</dbReference>
<dbReference type="EMBL" id="JBAMMX010000023">
    <property type="protein sequence ID" value="KAK6917647.1"/>
    <property type="molecule type" value="Genomic_DNA"/>
</dbReference>
<comment type="caution">
    <text evidence="3">The sequence shown here is derived from an EMBL/GenBank/DDBJ whole genome shotgun (WGS) entry which is preliminary data.</text>
</comment>
<accession>A0AAN8UVQ4</accession>
<dbReference type="Gene3D" id="3.40.50.1110">
    <property type="entry name" value="SGNH hydrolase"/>
    <property type="match status" value="1"/>
</dbReference>
<feature type="chain" id="PRO_5042863525" evidence="2">
    <location>
        <begin position="23"/>
        <end position="356"/>
    </location>
</feature>
<comment type="similarity">
    <text evidence="1">Belongs to the 'GDSL' lipolytic enzyme family.</text>
</comment>
<dbReference type="SUPFAM" id="SSF52266">
    <property type="entry name" value="SGNH hydrolase"/>
    <property type="match status" value="1"/>
</dbReference>
<evidence type="ECO:0000313" key="4">
    <source>
        <dbReference type="Proteomes" id="UP001370490"/>
    </source>
</evidence>
<name>A0AAN8UVQ4_9MAGN</name>
<evidence type="ECO:0000256" key="2">
    <source>
        <dbReference type="SAM" id="SignalP"/>
    </source>
</evidence>